<dbReference type="EMBL" id="PP711312">
    <property type="protein sequence ID" value="XBH23518.1"/>
    <property type="molecule type" value="Viral_cRNA"/>
</dbReference>
<feature type="compositionally biased region" description="Basic and acidic residues" evidence="1">
    <location>
        <begin position="207"/>
        <end position="219"/>
    </location>
</feature>
<reference evidence="2" key="2">
    <citation type="submission" date="2024-04" db="EMBL/GenBank/DDBJ databases">
        <authorList>
            <person name="Safarova D."/>
        </authorList>
    </citation>
    <scope>NUCLEOTIDE SEQUENCE</scope>
    <source>
        <strain evidence="2">B160-296</strain>
    </source>
</reference>
<evidence type="ECO:0000313" key="2">
    <source>
        <dbReference type="EMBL" id="XBH23518.1"/>
    </source>
</evidence>
<reference evidence="2" key="1">
    <citation type="journal article" date="2024" name="Pathogens">
        <title>Novel Betanucleorhabdoviruses Infecting Elderberry (Sambucus nigra L.): Genome Characterization and Genetic Variability.</title>
        <authorList>
            <person name="Safarova D."/>
            <person name="Candresse T."/>
            <person name="Veselska J."/>
            <person name="Navratil M."/>
        </authorList>
    </citation>
    <scope>NUCLEOTIDE SEQUENCE</scope>
    <source>
        <strain evidence="2">B160-296</strain>
    </source>
</reference>
<feature type="compositionally biased region" description="Basic residues" evidence="1">
    <location>
        <begin position="140"/>
        <end position="151"/>
    </location>
</feature>
<accession>A0AAU7E025</accession>
<name>A0AAU7E025_9RHAB</name>
<proteinExistence type="predicted"/>
<organism evidence="2">
    <name type="scientific">Sambucus betanucleorhabdovirus 5</name>
    <dbReference type="NCBI Taxonomy" id="3141833"/>
    <lineage>
        <taxon>Viruses</taxon>
        <taxon>Riboviria</taxon>
        <taxon>Orthornavirae</taxon>
        <taxon>Negarnaviricota</taxon>
        <taxon>Haploviricotina</taxon>
        <taxon>Monjiviricetes</taxon>
        <taxon>Mononegavirales</taxon>
        <taxon>Rhabdoviridae</taxon>
        <taxon>Betarhabdovirinae</taxon>
        <taxon>Betanucleorhabdovirus</taxon>
    </lineage>
</organism>
<gene>
    <name evidence="2" type="primary">P</name>
</gene>
<evidence type="ECO:0000256" key="1">
    <source>
        <dbReference type="SAM" id="MobiDB-lite"/>
    </source>
</evidence>
<feature type="compositionally biased region" description="Basic and acidic residues" evidence="1">
    <location>
        <begin position="163"/>
        <end position="173"/>
    </location>
</feature>
<feature type="region of interest" description="Disordered" evidence="1">
    <location>
        <begin position="136"/>
        <end position="219"/>
    </location>
</feature>
<sequence>MNPGSKVHPRYAGLPDNAINSEVMASKYAAEVSKLGNEEEKEYIIGAMEEWATHFREEGLTVADKHLAVLGELSLILQNAGRGDFTGKIAVMIADMLKVSLSEGRATSLSVERLDLISDNFLRGIDKLMKVTETLASTTPRKHLKASRKTKSGPVIRSTPGTGHEEMTDDKVENTGNPPEGTAEMDTVETTPAPTDQKMAEPTTPRKGKDPERSNEPTTAHEIEILRAKVRTHYSDTEFESYSEKKKVALIYYYIETILGVSKSIVGQDANLRQMLFDIVDKRRVIRVCNLAKSGEFTTSDMSEAIEEAYDAILACSNLYGNYASEIITSGPVPVLVIIEIPV</sequence>
<protein>
    <submittedName>
        <fullName evidence="2">Phosphoprotein</fullName>
    </submittedName>
</protein>